<evidence type="ECO:0000256" key="3">
    <source>
        <dbReference type="ARBA" id="ARBA00008277"/>
    </source>
</evidence>
<dbReference type="OrthoDB" id="269384at2759"/>
<evidence type="ECO:0000256" key="1">
    <source>
        <dbReference type="ARBA" id="ARBA00001974"/>
    </source>
</evidence>
<dbReference type="PANTHER" id="PTHR12613">
    <property type="entry name" value="ERO1-RELATED"/>
    <property type="match status" value="1"/>
</dbReference>
<evidence type="ECO:0000256" key="4">
    <source>
        <dbReference type="ARBA" id="ARBA00011802"/>
    </source>
</evidence>
<comment type="subunit">
    <text evidence="4">May function both as a monomer and a homodimer.</text>
</comment>
<keyword evidence="5" id="KW-0813">Transport</keyword>
<comment type="subcellular location">
    <subcellularLocation>
        <location evidence="2">Endoplasmic reticulum membrane</location>
        <topology evidence="2">Peripheral membrane protein</topology>
        <orientation evidence="2">Lumenal side</orientation>
    </subcellularLocation>
</comment>
<dbReference type="GO" id="GO:0015035">
    <property type="term" value="F:protein-disulfide reductase activity"/>
    <property type="evidence" value="ECO:0007669"/>
    <property type="project" value="InterPro"/>
</dbReference>
<organism evidence="16 17">
    <name type="scientific">Thalassiosira oceanica</name>
    <name type="common">Marine diatom</name>
    <dbReference type="NCBI Taxonomy" id="159749"/>
    <lineage>
        <taxon>Eukaryota</taxon>
        <taxon>Sar</taxon>
        <taxon>Stramenopiles</taxon>
        <taxon>Ochrophyta</taxon>
        <taxon>Bacillariophyta</taxon>
        <taxon>Coscinodiscophyceae</taxon>
        <taxon>Thalassiosirophycidae</taxon>
        <taxon>Thalassiosirales</taxon>
        <taxon>Thalassiosiraceae</taxon>
        <taxon>Thalassiosira</taxon>
    </lineage>
</organism>
<protein>
    <submittedName>
        <fullName evidence="16">Uncharacterized protein</fullName>
    </submittedName>
</protein>
<dbReference type="GO" id="GO:0034975">
    <property type="term" value="P:protein folding in endoplasmic reticulum"/>
    <property type="evidence" value="ECO:0007669"/>
    <property type="project" value="InterPro"/>
</dbReference>
<keyword evidence="11" id="KW-0560">Oxidoreductase</keyword>
<dbReference type="GO" id="GO:0071949">
    <property type="term" value="F:FAD binding"/>
    <property type="evidence" value="ECO:0007669"/>
    <property type="project" value="InterPro"/>
</dbReference>
<dbReference type="Pfam" id="PF04137">
    <property type="entry name" value="ERO1"/>
    <property type="match status" value="1"/>
</dbReference>
<dbReference type="PANTHER" id="PTHR12613:SF0">
    <property type="entry name" value="ERO1-LIKE PROTEIN"/>
    <property type="match status" value="1"/>
</dbReference>
<keyword evidence="14" id="KW-0325">Glycoprotein</keyword>
<dbReference type="GO" id="GO:0016972">
    <property type="term" value="F:thiol oxidase activity"/>
    <property type="evidence" value="ECO:0007669"/>
    <property type="project" value="InterPro"/>
</dbReference>
<dbReference type="eggNOG" id="KOG2608">
    <property type="taxonomic scope" value="Eukaryota"/>
</dbReference>
<evidence type="ECO:0000256" key="6">
    <source>
        <dbReference type="ARBA" id="ARBA00022630"/>
    </source>
</evidence>
<reference evidence="16 17" key="1">
    <citation type="journal article" date="2012" name="Genome Biol.">
        <title>Genome and low-iron response of an oceanic diatom adapted to chronic iron limitation.</title>
        <authorList>
            <person name="Lommer M."/>
            <person name="Specht M."/>
            <person name="Roy A.S."/>
            <person name="Kraemer L."/>
            <person name="Andreson R."/>
            <person name="Gutowska M.A."/>
            <person name="Wolf J."/>
            <person name="Bergner S.V."/>
            <person name="Schilhabel M.B."/>
            <person name="Klostermeier U.C."/>
            <person name="Beiko R.G."/>
            <person name="Rosenstiel P."/>
            <person name="Hippler M."/>
            <person name="Laroche J."/>
        </authorList>
    </citation>
    <scope>NUCLEOTIDE SEQUENCE [LARGE SCALE GENOMIC DNA]</scope>
    <source>
        <strain evidence="16 17">CCMP1005</strain>
    </source>
</reference>
<evidence type="ECO:0000256" key="8">
    <source>
        <dbReference type="ARBA" id="ARBA00022824"/>
    </source>
</evidence>
<dbReference type="GO" id="GO:0005789">
    <property type="term" value="C:endoplasmic reticulum membrane"/>
    <property type="evidence" value="ECO:0007669"/>
    <property type="project" value="UniProtKB-SubCell"/>
</dbReference>
<evidence type="ECO:0000256" key="2">
    <source>
        <dbReference type="ARBA" id="ARBA00004367"/>
    </source>
</evidence>
<keyword evidence="8" id="KW-0256">Endoplasmic reticulum</keyword>
<keyword evidence="15" id="KW-0676">Redox-active center</keyword>
<name>K0SD98_THAOC</name>
<evidence type="ECO:0000256" key="13">
    <source>
        <dbReference type="ARBA" id="ARBA00023157"/>
    </source>
</evidence>
<sequence>MRLSSGLAFVASPGGFRRSQPVRVPSVTGGLPGLAATNCALHDESLAQGIAAIDSAQSTLHPKLEQLRMLPYFRLYSCDLMASCEYIPQELFECYTESCEVYPVDDEDVPEDIKTADFDEHDFELDGWARWDMPSDDYYDTVQFSEDYTGYDGRDVWSFIHDRIGFHEGDMATDKYDADSWKADFNKAVSGLHAMVSAQVIRGINDKLAAGEQLDPESYPWTDPHAEYHRRLGSQGETPESVENMYFTMMLLLSGVRTARERLKEECTKGNIGDDEAVQTLQSILAHPLLDDPSIDAASHRLREHALQDRNNLWEARMRTRDLMRVMNWYVAYF</sequence>
<dbReference type="EMBL" id="AGNL01018306">
    <property type="protein sequence ID" value="EJK63340.1"/>
    <property type="molecule type" value="Genomic_DNA"/>
</dbReference>
<gene>
    <name evidence="16" type="ORF">THAOC_16006</name>
</gene>
<keyword evidence="10" id="KW-0249">Electron transport</keyword>
<keyword evidence="12" id="KW-0472">Membrane</keyword>
<evidence type="ECO:0000256" key="9">
    <source>
        <dbReference type="ARBA" id="ARBA00022827"/>
    </source>
</evidence>
<dbReference type="AlphaFoldDB" id="K0SD98"/>
<comment type="cofactor">
    <cofactor evidence="1">
        <name>FAD</name>
        <dbReference type="ChEBI" id="CHEBI:57692"/>
    </cofactor>
</comment>
<keyword evidence="17" id="KW-1185">Reference proteome</keyword>
<dbReference type="Proteomes" id="UP000266841">
    <property type="component" value="Unassembled WGS sequence"/>
</dbReference>
<dbReference type="InterPro" id="IPR037192">
    <property type="entry name" value="ERO1-like_sf"/>
</dbReference>
<evidence type="ECO:0000256" key="10">
    <source>
        <dbReference type="ARBA" id="ARBA00022982"/>
    </source>
</evidence>
<keyword evidence="6" id="KW-0285">Flavoprotein</keyword>
<dbReference type="SUPFAM" id="SSF110019">
    <property type="entry name" value="ERO1-like"/>
    <property type="match status" value="1"/>
</dbReference>
<evidence type="ECO:0000256" key="12">
    <source>
        <dbReference type="ARBA" id="ARBA00023136"/>
    </source>
</evidence>
<keyword evidence="13" id="KW-1015">Disulfide bond</keyword>
<evidence type="ECO:0000256" key="11">
    <source>
        <dbReference type="ARBA" id="ARBA00023002"/>
    </source>
</evidence>
<comment type="caution">
    <text evidence="16">The sequence shown here is derived from an EMBL/GenBank/DDBJ whole genome shotgun (WGS) entry which is preliminary data.</text>
</comment>
<evidence type="ECO:0000313" key="17">
    <source>
        <dbReference type="Proteomes" id="UP000266841"/>
    </source>
</evidence>
<evidence type="ECO:0000256" key="5">
    <source>
        <dbReference type="ARBA" id="ARBA00022448"/>
    </source>
</evidence>
<evidence type="ECO:0000313" key="16">
    <source>
        <dbReference type="EMBL" id="EJK63340.1"/>
    </source>
</evidence>
<proteinExistence type="inferred from homology"/>
<keyword evidence="9" id="KW-0274">FAD</keyword>
<accession>K0SD98</accession>
<keyword evidence="7" id="KW-0732">Signal</keyword>
<dbReference type="InterPro" id="IPR007266">
    <property type="entry name" value="Ero1"/>
</dbReference>
<evidence type="ECO:0000256" key="14">
    <source>
        <dbReference type="ARBA" id="ARBA00023180"/>
    </source>
</evidence>
<comment type="similarity">
    <text evidence="3">Belongs to the EROs family.</text>
</comment>
<evidence type="ECO:0000256" key="15">
    <source>
        <dbReference type="ARBA" id="ARBA00023284"/>
    </source>
</evidence>
<evidence type="ECO:0000256" key="7">
    <source>
        <dbReference type="ARBA" id="ARBA00022729"/>
    </source>
</evidence>
<dbReference type="OMA" id="SIYEQNC"/>